<dbReference type="Proteomes" id="UP000095287">
    <property type="component" value="Unplaced"/>
</dbReference>
<name>A0A1I7YX27_9BILA</name>
<keyword evidence="1" id="KW-0812">Transmembrane</keyword>
<dbReference type="WBParaSite" id="L893_g20573.t1">
    <property type="protein sequence ID" value="L893_g20573.t1"/>
    <property type="gene ID" value="L893_g20573"/>
</dbReference>
<accession>A0A1I7YX27</accession>
<feature type="transmembrane region" description="Helical" evidence="1">
    <location>
        <begin position="12"/>
        <end position="30"/>
    </location>
</feature>
<sequence length="143" mass="16255">MTSLDYYYDFYHVFFSSNLPTSFFFLLTFLKVQSRTKGHWEEIHYALFRSGQPCNHAKKQSMIIKAYRTGTSSSFWSPSPGMNPHWTVGFIKTREPTYATNMAGGCGSINEQQGPRETKCGANGSREISHLADAWPVSRKTIP</sequence>
<evidence type="ECO:0000313" key="2">
    <source>
        <dbReference type="Proteomes" id="UP000095287"/>
    </source>
</evidence>
<reference evidence="3" key="1">
    <citation type="submission" date="2016-11" db="UniProtKB">
        <authorList>
            <consortium name="WormBaseParasite"/>
        </authorList>
    </citation>
    <scope>IDENTIFICATION</scope>
</reference>
<keyword evidence="1" id="KW-0472">Membrane</keyword>
<evidence type="ECO:0000313" key="3">
    <source>
        <dbReference type="WBParaSite" id="L893_g20573.t1"/>
    </source>
</evidence>
<keyword evidence="1" id="KW-1133">Transmembrane helix</keyword>
<evidence type="ECO:0000256" key="1">
    <source>
        <dbReference type="SAM" id="Phobius"/>
    </source>
</evidence>
<dbReference type="AlphaFoldDB" id="A0A1I7YX27"/>
<proteinExistence type="predicted"/>
<keyword evidence="2" id="KW-1185">Reference proteome</keyword>
<organism evidence="2 3">
    <name type="scientific">Steinernema glaseri</name>
    <dbReference type="NCBI Taxonomy" id="37863"/>
    <lineage>
        <taxon>Eukaryota</taxon>
        <taxon>Metazoa</taxon>
        <taxon>Ecdysozoa</taxon>
        <taxon>Nematoda</taxon>
        <taxon>Chromadorea</taxon>
        <taxon>Rhabditida</taxon>
        <taxon>Tylenchina</taxon>
        <taxon>Panagrolaimomorpha</taxon>
        <taxon>Strongyloidoidea</taxon>
        <taxon>Steinernematidae</taxon>
        <taxon>Steinernema</taxon>
    </lineage>
</organism>
<protein>
    <submittedName>
        <fullName evidence="3">Astacin domain-containing protein</fullName>
    </submittedName>
</protein>